<evidence type="ECO:0000256" key="7">
    <source>
        <dbReference type="ARBA" id="ARBA00023172"/>
    </source>
</evidence>
<dbReference type="Proteomes" id="UP000718564">
    <property type="component" value="Unassembled WGS sequence"/>
</dbReference>
<evidence type="ECO:0000256" key="4">
    <source>
        <dbReference type="ARBA" id="ARBA00022723"/>
    </source>
</evidence>
<evidence type="ECO:0000259" key="8">
    <source>
        <dbReference type="Pfam" id="PF01385"/>
    </source>
</evidence>
<dbReference type="Pfam" id="PF12323">
    <property type="entry name" value="HTH_OrfB_IS605"/>
    <property type="match status" value="1"/>
</dbReference>
<dbReference type="EMBL" id="QMEB01000165">
    <property type="protein sequence ID" value="NMG21468.1"/>
    <property type="molecule type" value="Genomic_DNA"/>
</dbReference>
<comment type="similarity">
    <text evidence="1">In the C-terminal section; belongs to the transposase 35 family.</text>
</comment>
<evidence type="ECO:0000313" key="11">
    <source>
        <dbReference type="EMBL" id="NMG21468.1"/>
    </source>
</evidence>
<sequence length="386" mass="43917">MLKAYKYRIYPTSEQSILLAKSMGCARWFYNYALNLTSETYKTTGKGLSRNEIINLLPSLKKEHEWLTEPPSQCLQQVALDLSSAFLNFFEKRGLYPNFKKKGQKQSIRFPQEIKLDGSYLTLPKLGKVYCKVSRKPDGKLKSVTVSLTSSGEYYAACLYDDGKDIPVSSSEGKAVGIDMGITHYAITSDGTKHGNPKYYRKYETKLAQKQKLLSRKHKGSNNRNKARIKVAIVHTKITRCREDFLHKLSRKLVDENQVIVVENLAVKNMVRNHKLAKSISDAGWGQFCTMLKYKAEWKRKTYIEVDRFFPSSKTCSNCLHQVDHLSLDIRSWQCPRCQTLHDRDVNAAINIRDEGLRILAGGHLATASGQRVRPSKGTAFRGYVG</sequence>
<keyword evidence="5" id="KW-0862">Zinc</keyword>
<evidence type="ECO:0000259" key="9">
    <source>
        <dbReference type="Pfam" id="PF07282"/>
    </source>
</evidence>
<dbReference type="PANTHER" id="PTHR30405:SF25">
    <property type="entry name" value="RNA-GUIDED DNA ENDONUCLEASE INSQ-RELATED"/>
    <property type="match status" value="1"/>
</dbReference>
<dbReference type="InterPro" id="IPR001959">
    <property type="entry name" value="Transposase"/>
</dbReference>
<dbReference type="NCBIfam" id="NF040570">
    <property type="entry name" value="guided_TnpB"/>
    <property type="match status" value="1"/>
</dbReference>
<evidence type="ECO:0000313" key="12">
    <source>
        <dbReference type="Proteomes" id="UP000718564"/>
    </source>
</evidence>
<gene>
    <name evidence="11" type="ORF">DP116_19240</name>
</gene>
<keyword evidence="12" id="KW-1185">Reference proteome</keyword>
<dbReference type="InterPro" id="IPR053522">
    <property type="entry name" value="RNA-guided_endonuclease_TnpB"/>
</dbReference>
<dbReference type="Pfam" id="PF01385">
    <property type="entry name" value="OrfB_IS605"/>
    <property type="match status" value="1"/>
</dbReference>
<evidence type="ECO:0000256" key="3">
    <source>
        <dbReference type="ARBA" id="ARBA00022578"/>
    </source>
</evidence>
<comment type="caution">
    <text evidence="11">The sequence shown here is derived from an EMBL/GenBank/DDBJ whole genome shotgun (WGS) entry which is preliminary data.</text>
</comment>
<name>A0ABX1PBX8_9CYAN</name>
<feature type="domain" description="Probable transposase IS891/IS1136/IS1341" evidence="8">
    <location>
        <begin position="169"/>
        <end position="273"/>
    </location>
</feature>
<dbReference type="Pfam" id="PF07282">
    <property type="entry name" value="Cas12f1-like_TNB"/>
    <property type="match status" value="1"/>
</dbReference>
<evidence type="ECO:0000256" key="6">
    <source>
        <dbReference type="ARBA" id="ARBA00023125"/>
    </source>
</evidence>
<keyword evidence="3" id="KW-0815">Transposition</keyword>
<dbReference type="RefSeq" id="WP_169156703.1">
    <property type="nucleotide sequence ID" value="NZ_CAWPJE010000159.1"/>
</dbReference>
<keyword evidence="6" id="KW-0238">DNA-binding</keyword>
<evidence type="ECO:0000259" key="10">
    <source>
        <dbReference type="Pfam" id="PF12323"/>
    </source>
</evidence>
<dbReference type="NCBIfam" id="TIGR01766">
    <property type="entry name" value="IS200/IS605 family accessory protein TnpB-like domain"/>
    <property type="match status" value="1"/>
</dbReference>
<evidence type="ECO:0000256" key="1">
    <source>
        <dbReference type="ARBA" id="ARBA00008761"/>
    </source>
</evidence>
<dbReference type="NCBIfam" id="NF038281">
    <property type="entry name" value="IS200_TnpB"/>
    <property type="match status" value="1"/>
</dbReference>
<comment type="similarity">
    <text evidence="2">In the N-terminal section; belongs to the transposase 2 family.</text>
</comment>
<dbReference type="PANTHER" id="PTHR30405">
    <property type="entry name" value="TRANSPOSASE"/>
    <property type="match status" value="1"/>
</dbReference>
<reference evidence="11 12" key="1">
    <citation type="submission" date="2018-06" db="EMBL/GenBank/DDBJ databases">
        <title>Comparative genomics of Brasilonema spp. strains.</title>
        <authorList>
            <person name="Alvarenga D.O."/>
            <person name="Fiore M.F."/>
            <person name="Varani A.M."/>
        </authorList>
    </citation>
    <scope>NUCLEOTIDE SEQUENCE [LARGE SCALE GENOMIC DNA]</scope>
    <source>
        <strain evidence="11 12">SPC951</strain>
    </source>
</reference>
<keyword evidence="4" id="KW-0479">Metal-binding</keyword>
<proteinExistence type="inferred from homology"/>
<organism evidence="11 12">
    <name type="scientific">Brasilonema bromeliae SPC951</name>
    <dbReference type="NCBI Taxonomy" id="385972"/>
    <lineage>
        <taxon>Bacteria</taxon>
        <taxon>Bacillati</taxon>
        <taxon>Cyanobacteriota</taxon>
        <taxon>Cyanophyceae</taxon>
        <taxon>Nostocales</taxon>
        <taxon>Scytonemataceae</taxon>
        <taxon>Brasilonema</taxon>
        <taxon>Bromeliae group (in: Brasilonema)</taxon>
    </lineage>
</organism>
<dbReference type="InterPro" id="IPR051399">
    <property type="entry name" value="RNA-guided_DNA_endo/Transpos"/>
</dbReference>
<protein>
    <submittedName>
        <fullName evidence="11">Transposase</fullName>
    </submittedName>
</protein>
<feature type="domain" description="Transposase putative helix-turn-helix" evidence="10">
    <location>
        <begin position="1"/>
        <end position="46"/>
    </location>
</feature>
<accession>A0ABX1PBX8</accession>
<evidence type="ECO:0000256" key="2">
    <source>
        <dbReference type="ARBA" id="ARBA00011044"/>
    </source>
</evidence>
<dbReference type="InterPro" id="IPR010095">
    <property type="entry name" value="Cas12f1-like_TNB"/>
</dbReference>
<dbReference type="InterPro" id="IPR021027">
    <property type="entry name" value="Transposase_put_HTH"/>
</dbReference>
<feature type="domain" description="Cas12f1-like TNB" evidence="9">
    <location>
        <begin position="285"/>
        <end position="352"/>
    </location>
</feature>
<evidence type="ECO:0000256" key="5">
    <source>
        <dbReference type="ARBA" id="ARBA00022833"/>
    </source>
</evidence>
<keyword evidence="7" id="KW-0233">DNA recombination</keyword>